<feature type="region of interest" description="Disordered" evidence="1">
    <location>
        <begin position="106"/>
        <end position="125"/>
    </location>
</feature>
<sequence>MKDLAKVFESKFLNINENNHKTLFAPFTNLSLLDSHIHLQFVIFNTGQKLQDLPAEDYVDMIFFLKQMAPCKGDAPIMLTNILCLYSAWTKVHIPANYCNLVGTSKRAHPPSEQKQDDHSQYQPPKCEHLRSAMRSQGQGSQVEPQNGLIPHLNKSRMIAPNTNLQNANISGVQRALKDRAARVQLTNMLVHSNKLSFPFDHHNSSSITDTVIEDNTDWIEYIHMLQKESSDGMAEKWELRKLHDSHDDQLTAYVDEHARTPPSPGPVWDSWKATWGSCSWDPKISDWSWFSSNDWAVFKNNVYLT</sequence>
<reference evidence="2" key="1">
    <citation type="submission" date="2021-03" db="EMBL/GenBank/DDBJ databases">
        <title>Evolutionary innovations through gain and loss of genes in the ectomycorrhizal Boletales.</title>
        <authorList>
            <person name="Wu G."/>
            <person name="Miyauchi S."/>
            <person name="Morin E."/>
            <person name="Yang Z.-L."/>
            <person name="Xu J."/>
            <person name="Martin F.M."/>
        </authorList>
    </citation>
    <scope>NUCLEOTIDE SEQUENCE</scope>
    <source>
        <strain evidence="2">BR01</strain>
    </source>
</reference>
<keyword evidence="3" id="KW-1185">Reference proteome</keyword>
<feature type="compositionally biased region" description="Basic and acidic residues" evidence="1">
    <location>
        <begin position="110"/>
        <end position="125"/>
    </location>
</feature>
<organism evidence="2 3">
    <name type="scientific">Boletus reticuloceps</name>
    <dbReference type="NCBI Taxonomy" id="495285"/>
    <lineage>
        <taxon>Eukaryota</taxon>
        <taxon>Fungi</taxon>
        <taxon>Dikarya</taxon>
        <taxon>Basidiomycota</taxon>
        <taxon>Agaricomycotina</taxon>
        <taxon>Agaricomycetes</taxon>
        <taxon>Agaricomycetidae</taxon>
        <taxon>Boletales</taxon>
        <taxon>Boletineae</taxon>
        <taxon>Boletaceae</taxon>
        <taxon>Boletoideae</taxon>
        <taxon>Boletus</taxon>
    </lineage>
</organism>
<dbReference type="OrthoDB" id="2661828at2759"/>
<gene>
    <name evidence="2" type="ORF">JVT61DRAFT_10981</name>
</gene>
<proteinExistence type="predicted"/>
<dbReference type="EMBL" id="JAGFBS010000044">
    <property type="protein sequence ID" value="KAG6370779.1"/>
    <property type="molecule type" value="Genomic_DNA"/>
</dbReference>
<dbReference type="Proteomes" id="UP000683000">
    <property type="component" value="Unassembled WGS sequence"/>
</dbReference>
<accession>A0A8I2YEW0</accession>
<evidence type="ECO:0000313" key="3">
    <source>
        <dbReference type="Proteomes" id="UP000683000"/>
    </source>
</evidence>
<evidence type="ECO:0000313" key="2">
    <source>
        <dbReference type="EMBL" id="KAG6370779.1"/>
    </source>
</evidence>
<comment type="caution">
    <text evidence="2">The sequence shown here is derived from an EMBL/GenBank/DDBJ whole genome shotgun (WGS) entry which is preliminary data.</text>
</comment>
<protein>
    <submittedName>
        <fullName evidence="2">Uncharacterized protein</fullName>
    </submittedName>
</protein>
<evidence type="ECO:0000256" key="1">
    <source>
        <dbReference type="SAM" id="MobiDB-lite"/>
    </source>
</evidence>
<name>A0A8I2YEW0_9AGAM</name>
<dbReference type="AlphaFoldDB" id="A0A8I2YEW0"/>